<dbReference type="EMBL" id="ADAD01000203">
    <property type="protein sequence ID" value="EEY33887.1"/>
    <property type="molecule type" value="Genomic_DNA"/>
</dbReference>
<accession>D0GPW1</accession>
<dbReference type="UniPathway" id="UPA00253">
    <property type="reaction ID" value="UER00457"/>
</dbReference>
<evidence type="ECO:0000256" key="6">
    <source>
        <dbReference type="ARBA" id="ARBA00022642"/>
    </source>
</evidence>
<comment type="similarity">
    <text evidence="2 9">Belongs to the NAPRTase family.</text>
</comment>
<comment type="PTM">
    <text evidence="9">Transiently phosphorylated on a His residue during the reaction cycle. Phosphorylation strongly increases the affinity for substrates and increases the rate of nicotinate D-ribonucleotide production. Dephosphorylation regenerates the low-affinity form of the enzyme, leading to product release.</text>
</comment>
<dbReference type="PANTHER" id="PTHR11098:SF1">
    <property type="entry name" value="NICOTINATE PHOSPHORIBOSYLTRANSFERASE"/>
    <property type="match status" value="1"/>
</dbReference>
<evidence type="ECO:0000256" key="1">
    <source>
        <dbReference type="ARBA" id="ARBA00004952"/>
    </source>
</evidence>
<dbReference type="Proteomes" id="UP000004226">
    <property type="component" value="Unassembled WGS sequence"/>
</dbReference>
<evidence type="ECO:0000313" key="11">
    <source>
        <dbReference type="EMBL" id="EEY33887.1"/>
    </source>
</evidence>
<keyword evidence="4" id="KW-0597">Phosphoprotein</keyword>
<dbReference type="GO" id="GO:0016757">
    <property type="term" value="F:glycosyltransferase activity"/>
    <property type="evidence" value="ECO:0007669"/>
    <property type="project" value="UniProtKB-KW"/>
</dbReference>
<dbReference type="PANTHER" id="PTHR11098">
    <property type="entry name" value="NICOTINATE PHOSPHORIBOSYLTRANSFERASE"/>
    <property type="match status" value="1"/>
</dbReference>
<evidence type="ECO:0000256" key="7">
    <source>
        <dbReference type="ARBA" id="ARBA00022679"/>
    </source>
</evidence>
<keyword evidence="12" id="KW-1185">Reference proteome</keyword>
<organism evidence="11 12">
    <name type="scientific">Pseudoleptotrichia goodfellowii F0264</name>
    <dbReference type="NCBI Taxonomy" id="596323"/>
    <lineage>
        <taxon>Bacteria</taxon>
        <taxon>Fusobacteriati</taxon>
        <taxon>Fusobacteriota</taxon>
        <taxon>Fusobacteriia</taxon>
        <taxon>Fusobacteriales</taxon>
        <taxon>Leptotrichiaceae</taxon>
        <taxon>Pseudoleptotrichia</taxon>
    </lineage>
</organism>
<dbReference type="InterPro" id="IPR007229">
    <property type="entry name" value="Nic_PRibTrfase-Fam"/>
</dbReference>
<keyword evidence="5 9" id="KW-0436">Ligase</keyword>
<comment type="caution">
    <text evidence="11">The sequence shown here is derived from an EMBL/GenBank/DDBJ whole genome shotgun (WGS) entry which is preliminary data.</text>
</comment>
<keyword evidence="11" id="KW-0328">Glycosyltransferase</keyword>
<dbReference type="SUPFAM" id="SSF51690">
    <property type="entry name" value="Nicotinate/Quinolinate PRTase C-terminal domain-like"/>
    <property type="match status" value="1"/>
</dbReference>
<dbReference type="NCBIfam" id="TIGR01513">
    <property type="entry name" value="NAPRTase_put"/>
    <property type="match status" value="1"/>
</dbReference>
<keyword evidence="6 9" id="KW-0662">Pyridine nucleotide biosynthesis</keyword>
<proteinExistence type="inferred from homology"/>
<dbReference type="GO" id="GO:0005829">
    <property type="term" value="C:cytosol"/>
    <property type="evidence" value="ECO:0007669"/>
    <property type="project" value="TreeGrafter"/>
</dbReference>
<evidence type="ECO:0000256" key="9">
    <source>
        <dbReference type="RuleBase" id="RU365100"/>
    </source>
</evidence>
<evidence type="ECO:0000256" key="3">
    <source>
        <dbReference type="ARBA" id="ARBA00013236"/>
    </source>
</evidence>
<dbReference type="AlphaFoldDB" id="D0GPW1"/>
<dbReference type="Gene3D" id="3.20.140.10">
    <property type="entry name" value="nicotinate phosphoribosyltransferase"/>
    <property type="match status" value="1"/>
</dbReference>
<comment type="pathway">
    <text evidence="1 9">Cofactor biosynthesis; NAD(+) biosynthesis; nicotinate D-ribonucleotide from nicotinate: step 1/1.</text>
</comment>
<dbReference type="InterPro" id="IPR013785">
    <property type="entry name" value="Aldolase_TIM"/>
</dbReference>
<evidence type="ECO:0000256" key="4">
    <source>
        <dbReference type="ARBA" id="ARBA00022553"/>
    </source>
</evidence>
<dbReference type="InterPro" id="IPR040727">
    <property type="entry name" value="NAPRTase_N"/>
</dbReference>
<dbReference type="SUPFAM" id="SSF54675">
    <property type="entry name" value="Nicotinate/Quinolinate PRTase N-terminal domain-like"/>
    <property type="match status" value="1"/>
</dbReference>
<dbReference type="EC" id="6.3.4.21" evidence="3 9"/>
<protein>
    <recommendedName>
        <fullName evidence="3 9">Nicotinate phosphoribosyltransferase</fullName>
        <ecNumber evidence="3 9">6.3.4.21</ecNumber>
    </recommendedName>
</protein>
<dbReference type="InterPro" id="IPR036068">
    <property type="entry name" value="Nicotinate_pribotase-like_C"/>
</dbReference>
<dbReference type="GO" id="GO:0004516">
    <property type="term" value="F:nicotinate phosphoribosyltransferase activity"/>
    <property type="evidence" value="ECO:0007669"/>
    <property type="project" value="UniProtKB-UniRule"/>
</dbReference>
<evidence type="ECO:0000256" key="8">
    <source>
        <dbReference type="ARBA" id="ARBA00048668"/>
    </source>
</evidence>
<dbReference type="RefSeq" id="WP_006808516.1">
    <property type="nucleotide sequence ID" value="NZ_ADAD01000203.1"/>
</dbReference>
<dbReference type="GO" id="GO:0034355">
    <property type="term" value="P:NAD+ biosynthetic process via the salvage pathway"/>
    <property type="evidence" value="ECO:0007669"/>
    <property type="project" value="TreeGrafter"/>
</dbReference>
<dbReference type="Gene3D" id="3.20.20.70">
    <property type="entry name" value="Aldolase class I"/>
    <property type="match status" value="1"/>
</dbReference>
<comment type="catalytic activity">
    <reaction evidence="8 9">
        <text>5-phospho-alpha-D-ribose 1-diphosphate + nicotinate + ATP + H2O = nicotinate beta-D-ribonucleotide + ADP + phosphate + diphosphate</text>
        <dbReference type="Rhea" id="RHEA:36163"/>
        <dbReference type="ChEBI" id="CHEBI:15377"/>
        <dbReference type="ChEBI" id="CHEBI:30616"/>
        <dbReference type="ChEBI" id="CHEBI:32544"/>
        <dbReference type="ChEBI" id="CHEBI:33019"/>
        <dbReference type="ChEBI" id="CHEBI:43474"/>
        <dbReference type="ChEBI" id="CHEBI:57502"/>
        <dbReference type="ChEBI" id="CHEBI:58017"/>
        <dbReference type="ChEBI" id="CHEBI:456216"/>
        <dbReference type="EC" id="6.3.4.21"/>
    </reaction>
</comment>
<evidence type="ECO:0000259" key="10">
    <source>
        <dbReference type="Pfam" id="PF17767"/>
    </source>
</evidence>
<dbReference type="PIRSF" id="PIRSF000484">
    <property type="entry name" value="NAPRT"/>
    <property type="match status" value="1"/>
</dbReference>
<evidence type="ECO:0000313" key="12">
    <source>
        <dbReference type="Proteomes" id="UP000004226"/>
    </source>
</evidence>
<reference evidence="11 12" key="1">
    <citation type="submission" date="2009-10" db="EMBL/GenBank/DDBJ databases">
        <authorList>
            <person name="Harkins D.M."/>
            <person name="Madupu R."/>
            <person name="Durkin A.S."/>
            <person name="Torralba M."/>
            <person name="Methe B."/>
            <person name="Sutton G.G."/>
            <person name="Strausberg R.L."/>
            <person name="Nelson K.E."/>
        </authorList>
    </citation>
    <scope>NUCLEOTIDE SEQUENCE [LARGE SCALE GENOMIC DNA]</scope>
    <source>
        <strain evidence="11 12">F0264</strain>
    </source>
</reference>
<dbReference type="Pfam" id="PF17767">
    <property type="entry name" value="NAPRTase_N"/>
    <property type="match status" value="1"/>
</dbReference>
<evidence type="ECO:0000256" key="2">
    <source>
        <dbReference type="ARBA" id="ARBA00010897"/>
    </source>
</evidence>
<feature type="domain" description="Nicotinate phosphoribosyltransferase N-terminal" evidence="10">
    <location>
        <begin position="8"/>
        <end position="132"/>
    </location>
</feature>
<comment type="function">
    <text evidence="9">Catalyzes the first step in the biosynthesis of NAD from nicotinic acid, the ATP-dependent synthesis of beta-nicotinate D-ribonucleotide from nicotinate and 5-phospho-D-ribose 1-phosphate.</text>
</comment>
<dbReference type="InterPro" id="IPR006405">
    <property type="entry name" value="Nic_PRibTrfase_pncB"/>
</dbReference>
<dbReference type="eggNOG" id="COG1488">
    <property type="taxonomic scope" value="Bacteria"/>
</dbReference>
<sequence>MDKFFKFLNSDRYQYTESEIYLKNNMENQIAVFDIFLRTEKEKDYAIVYGISDVLELIDTLNSTSYEEKKKYLSKILKNEDLTEYIANMKFTGSVKGVRDGETVFTDEPILTIIAPLIQGKILETPILNILNYQILTATVTSKITLAAKDKEVLFFGTRRVPGFEASMAMTKASYIAGCISHSNIMGEYFYDLKSTGTMTHGYVQSFGTEKDSEYRAFDTFIKTCKDEKLPLIMLTDTYSVLKSGIHSTIRAFRDNNINDDYEGTYGIRIDSGNLLNLSKKCREILDDEGFRKAKIILTGGIDEGKIRRLMKHGVQADMFGVGDAIALPKKEISTVYKMSRIEETDVMKVSDDKSKMSYPGDKEIYRTYKNNNFFDVVTLKDEKEEMEILKKEKYRKLTLDFIIDGEKVEENIELLGLTETKRYYENNVFYLKEIYNETQKRKRIRFSKGIKKLKEELTKF</sequence>
<keyword evidence="7 9" id="KW-0808">Transferase</keyword>
<name>D0GPW1_9FUSO</name>
<evidence type="ECO:0000256" key="5">
    <source>
        <dbReference type="ARBA" id="ARBA00022598"/>
    </source>
</evidence>
<gene>
    <name evidence="11" type="ORF">HMPREF0554_0495</name>
</gene>